<feature type="compositionally biased region" description="Low complexity" evidence="17">
    <location>
        <begin position="315"/>
        <end position="330"/>
    </location>
</feature>
<dbReference type="InterPro" id="IPR000742">
    <property type="entry name" value="EGF"/>
</dbReference>
<evidence type="ECO:0000256" key="14">
    <source>
        <dbReference type="PROSITE-ProRule" id="PRU00076"/>
    </source>
</evidence>
<feature type="domain" description="CUB" evidence="18">
    <location>
        <begin position="651"/>
        <end position="765"/>
    </location>
</feature>
<feature type="domain" description="CUB" evidence="18">
    <location>
        <begin position="981"/>
        <end position="1093"/>
    </location>
</feature>
<feature type="signal peptide" evidence="16">
    <location>
        <begin position="1"/>
        <end position="17"/>
    </location>
</feature>
<dbReference type="InterPro" id="IPR001881">
    <property type="entry name" value="EGF-like_Ca-bd_dom"/>
</dbReference>
<evidence type="ECO:0000256" key="12">
    <source>
        <dbReference type="ARBA" id="ARBA00023157"/>
    </source>
</evidence>
<dbReference type="InterPro" id="IPR024079">
    <property type="entry name" value="MetalloPept_cat_dom_sf"/>
</dbReference>
<dbReference type="Proteomes" id="UP001359485">
    <property type="component" value="Unassembled WGS sequence"/>
</dbReference>
<dbReference type="SUPFAM" id="SSF55486">
    <property type="entry name" value="Metalloproteases ('zincins'), catalytic domain"/>
    <property type="match status" value="1"/>
</dbReference>
<feature type="disulfide bond" evidence="15">
    <location>
        <begin position="393"/>
        <end position="415"/>
    </location>
</feature>
<protein>
    <recommendedName>
        <fullName evidence="16">Metalloendopeptidase</fullName>
        <ecNumber evidence="16">3.4.24.-</ecNumber>
    </recommendedName>
</protein>
<dbReference type="SMART" id="SM00181">
    <property type="entry name" value="EGF"/>
    <property type="match status" value="1"/>
</dbReference>
<dbReference type="Pfam" id="PF14670">
    <property type="entry name" value="FXa_inhibition"/>
    <property type="match status" value="1"/>
</dbReference>
<dbReference type="PROSITE" id="PS51864">
    <property type="entry name" value="ASTACIN"/>
    <property type="match status" value="1"/>
</dbReference>
<evidence type="ECO:0000259" key="18">
    <source>
        <dbReference type="PROSITE" id="PS01180"/>
    </source>
</evidence>
<dbReference type="InterPro" id="IPR000859">
    <property type="entry name" value="CUB_dom"/>
</dbReference>
<dbReference type="PRINTS" id="PR00480">
    <property type="entry name" value="ASTACIN"/>
</dbReference>
<name>A0ABR1B319_POLSC</name>
<keyword evidence="3 14" id="KW-0245">EGF-like domain</keyword>
<evidence type="ECO:0000256" key="5">
    <source>
        <dbReference type="ARBA" id="ARBA00022723"/>
    </source>
</evidence>
<dbReference type="PANTHER" id="PTHR24251:SF43">
    <property type="entry name" value="TOLLOID-LIKE PROTEIN 2"/>
    <property type="match status" value="1"/>
</dbReference>
<evidence type="ECO:0000256" key="2">
    <source>
        <dbReference type="ARBA" id="ARBA00022525"/>
    </source>
</evidence>
<evidence type="ECO:0000259" key="19">
    <source>
        <dbReference type="PROSITE" id="PS50026"/>
    </source>
</evidence>
<evidence type="ECO:0000313" key="22">
    <source>
        <dbReference type="Proteomes" id="UP001359485"/>
    </source>
</evidence>
<dbReference type="Gene3D" id="2.60.120.290">
    <property type="entry name" value="Spermadhesin, CUB domain"/>
    <property type="match status" value="5"/>
</dbReference>
<feature type="binding site" evidence="15">
    <location>
        <position position="433"/>
    </location>
    <ligand>
        <name>Zn(2+)</name>
        <dbReference type="ChEBI" id="CHEBI:29105"/>
        <note>catalytic</note>
    </ligand>
</feature>
<evidence type="ECO:0000256" key="8">
    <source>
        <dbReference type="ARBA" id="ARBA00022801"/>
    </source>
</evidence>
<evidence type="ECO:0000313" key="21">
    <source>
        <dbReference type="EMBL" id="KAK6633904.1"/>
    </source>
</evidence>
<evidence type="ECO:0000256" key="13">
    <source>
        <dbReference type="ARBA" id="ARBA00023180"/>
    </source>
</evidence>
<dbReference type="SUPFAM" id="SSF57196">
    <property type="entry name" value="EGF/Laminin"/>
    <property type="match status" value="2"/>
</dbReference>
<keyword evidence="8 15" id="KW-0378">Hydrolase</keyword>
<feature type="compositionally biased region" description="Acidic residues" evidence="17">
    <location>
        <begin position="119"/>
        <end position="136"/>
    </location>
</feature>
<dbReference type="InterPro" id="IPR000152">
    <property type="entry name" value="EGF-type_Asp/Asn_hydroxyl_site"/>
</dbReference>
<dbReference type="EC" id="3.4.24.-" evidence="16"/>
<comment type="subcellular location">
    <subcellularLocation>
        <location evidence="1">Secreted</location>
    </subcellularLocation>
</comment>
<evidence type="ECO:0000256" key="4">
    <source>
        <dbReference type="ARBA" id="ARBA00022670"/>
    </source>
</evidence>
<sequence>MWGLIYLLFALNGLADTSKNKNKFTIEELLIAQFPLKLSSDVDLDPCKSGAFYGDVALPNVNYDAELKIQKSKKYYVGDMKEILEGLQIEEEGLLDVHKAKLKHDKENPKEEVTKNKEGEDDMSEADGSDGKEEESEVKVKTAKGKNPEDAKGTKLDEDFEQVEPKYFIQEGKKARENNRAKIHDERRRRIEHTGDSAKFEIFETEKLQNKTDFQGLKKPPSKGFKENVYGEMMSSSGSERNQDEDIETLIQSKIRLRKRLMKKKKKTMKKSDGEKVISKLGKSSGKRVVKLRHSEMEREESRIQRRKAREKSNSKSSSSSSSRRVTRAATARKERVWDHGVIPYEIDGNFSGEHKALFKQAMKHWENFTCVKFVERSVQDHPNYITFTERPCGCCSFVGKRGNGPQAISIGKNCDKFGIVVHELGHVVGFWHEHTRPDRDNHVQIVRENIMGGQEYNFNKLSEDEVNSLGLPYDYDSIMHYARNTFSKGTYLDTILPLDKVGMKKRPEIGQRIRLSEGDIAQTNLVYKCYKCGRTFQEDSGAFTSTNYGNVSQSLPNGEKCEWRITATHGEKIILNVTDLDIHESEGCRTDYLEVRDGYWQKSPSLARLCGTSRTPLVVKSIGSRMLVTLITTNKSAGHRGLSASYEAICGGDIYLEDDVGHLESPNFPEDYQPSKECIWKLTVPERYQVALKFQSFEVENHDNCVYDYVEIRDGHGPEATLLGTYCGYKVPADIRSTSNKLQVKFVSDATVQKPGFSASFMVEIDECKTTAHGCEHECVNTLGTYECSYACGGMLETSNGTITSPSFPEIYPSDKKCIWEIIAPPQYKITLNFTHFDLEGNNVCTSSSEMDFLNTLTQTLYLQFSPCLKVYQQGCEYDKVEVHSKLPENTLKRHGVYCGLRIPPLITSESNSMRVEFTSDNTIQKSGFAAVFFTDMDECATDNGGCQHECQNTIGSYVCSCRNGFTLHENGHDCKEGGCKYHIKSPTGHFQSPNFPDYYPPKKDCVWQLITTPGHRIKLIFNEFEIEPHQECAYDHIVLYDGDSPDDQTLGRFCGSKIPHNIIATGNQIYMVFKSDTSVQRKGFRATHTTVCGGHLQATSRVKHFYSHSKYGDHNYDDRADCDWSIEAEPGKILHLTFLTFEVEDEAECGYDYVEIYNGLDDSGQSYGRFCGNSNPSEIYSVAESLLIRFRSDDSINYKGFSVAYAAVEPTDSEEKSSSEY</sequence>
<dbReference type="PROSITE" id="PS01186">
    <property type="entry name" value="EGF_2"/>
    <property type="match status" value="1"/>
</dbReference>
<dbReference type="CDD" id="cd00054">
    <property type="entry name" value="EGF_CA"/>
    <property type="match status" value="1"/>
</dbReference>
<keyword evidence="6 16" id="KW-0732">Signal</keyword>
<dbReference type="Gene3D" id="3.40.390.10">
    <property type="entry name" value="Collagenase (Catalytic Domain)"/>
    <property type="match status" value="1"/>
</dbReference>
<feature type="domain" description="EGF-like" evidence="19">
    <location>
        <begin position="937"/>
        <end position="977"/>
    </location>
</feature>
<evidence type="ECO:0000256" key="7">
    <source>
        <dbReference type="ARBA" id="ARBA00022737"/>
    </source>
</evidence>
<feature type="binding site" evidence="15">
    <location>
        <position position="423"/>
    </location>
    <ligand>
        <name>Zn(2+)</name>
        <dbReference type="ChEBI" id="CHEBI:29105"/>
        <note>catalytic</note>
    </ligand>
</feature>
<dbReference type="InterPro" id="IPR018097">
    <property type="entry name" value="EGF_Ca-bd_CS"/>
</dbReference>
<dbReference type="Gene3D" id="2.10.25.10">
    <property type="entry name" value="Laminin"/>
    <property type="match status" value="2"/>
</dbReference>
<dbReference type="Pfam" id="PF00431">
    <property type="entry name" value="CUB"/>
    <property type="match status" value="6"/>
</dbReference>
<keyword evidence="11" id="KW-0865">Zymogen</keyword>
<feature type="compositionally biased region" description="Basic and acidic residues" evidence="17">
    <location>
        <begin position="101"/>
        <end position="118"/>
    </location>
</feature>
<organism evidence="21 22">
    <name type="scientific">Polyplax serrata</name>
    <name type="common">Common mouse louse</name>
    <dbReference type="NCBI Taxonomy" id="468196"/>
    <lineage>
        <taxon>Eukaryota</taxon>
        <taxon>Metazoa</taxon>
        <taxon>Ecdysozoa</taxon>
        <taxon>Arthropoda</taxon>
        <taxon>Hexapoda</taxon>
        <taxon>Insecta</taxon>
        <taxon>Pterygota</taxon>
        <taxon>Neoptera</taxon>
        <taxon>Paraneoptera</taxon>
        <taxon>Psocodea</taxon>
        <taxon>Troctomorpha</taxon>
        <taxon>Phthiraptera</taxon>
        <taxon>Anoplura</taxon>
        <taxon>Polyplacidae</taxon>
        <taxon>Polyplax</taxon>
    </lineage>
</organism>
<reference evidence="21 22" key="1">
    <citation type="submission" date="2023-09" db="EMBL/GenBank/DDBJ databases">
        <title>Genomes of two closely related lineages of the louse Polyplax serrata with different host specificities.</title>
        <authorList>
            <person name="Martinu J."/>
            <person name="Tarabai H."/>
            <person name="Stefka J."/>
            <person name="Hypsa V."/>
        </authorList>
    </citation>
    <scope>NUCLEOTIDE SEQUENCE [LARGE SCALE GENOMIC DNA]</scope>
    <source>
        <strain evidence="21">98ZLc_SE</strain>
    </source>
</reference>
<comment type="caution">
    <text evidence="21">The sequence shown here is derived from an EMBL/GenBank/DDBJ whole genome shotgun (WGS) entry which is preliminary data.</text>
</comment>
<evidence type="ECO:0000256" key="17">
    <source>
        <dbReference type="SAM" id="MobiDB-lite"/>
    </source>
</evidence>
<feature type="compositionally biased region" description="Basic and acidic residues" evidence="17">
    <location>
        <begin position="293"/>
        <end position="304"/>
    </location>
</feature>
<dbReference type="PROSITE" id="PS50026">
    <property type="entry name" value="EGF_3"/>
    <property type="match status" value="1"/>
</dbReference>
<dbReference type="EMBL" id="JAWJWF010000004">
    <property type="protein sequence ID" value="KAK6633904.1"/>
    <property type="molecule type" value="Genomic_DNA"/>
</dbReference>
<keyword evidence="22" id="KW-1185">Reference proteome</keyword>
<evidence type="ECO:0000256" key="15">
    <source>
        <dbReference type="PROSITE-ProRule" id="PRU01211"/>
    </source>
</evidence>
<feature type="domain" description="Peptidase M12A" evidence="20">
    <location>
        <begin position="329"/>
        <end position="531"/>
    </location>
</feature>
<dbReference type="InterPro" id="IPR035914">
    <property type="entry name" value="Sperma_CUB_dom_sf"/>
</dbReference>
<evidence type="ECO:0000256" key="10">
    <source>
        <dbReference type="ARBA" id="ARBA00023049"/>
    </source>
</evidence>
<gene>
    <name evidence="21" type="ORF">RUM44_004511</name>
</gene>
<comment type="cofactor">
    <cofactor evidence="15 16">
        <name>Zn(2+)</name>
        <dbReference type="ChEBI" id="CHEBI:29105"/>
    </cofactor>
    <text evidence="15 16">Binds 1 zinc ion per subunit.</text>
</comment>
<feature type="binding site" evidence="15">
    <location>
        <position position="427"/>
    </location>
    <ligand>
        <name>Zn(2+)</name>
        <dbReference type="ChEBI" id="CHEBI:29105"/>
        <note>catalytic</note>
    </ligand>
</feature>
<feature type="region of interest" description="Disordered" evidence="17">
    <location>
        <begin position="101"/>
        <end position="154"/>
    </location>
</feature>
<dbReference type="PIRSF" id="PIRSF001199">
    <property type="entry name" value="BMP_1/tolloid-like"/>
    <property type="match status" value="1"/>
</dbReference>
<feature type="active site" evidence="15">
    <location>
        <position position="424"/>
    </location>
</feature>
<evidence type="ECO:0000256" key="11">
    <source>
        <dbReference type="ARBA" id="ARBA00023145"/>
    </source>
</evidence>
<feature type="domain" description="CUB" evidence="18">
    <location>
        <begin position="793"/>
        <end position="937"/>
    </location>
</feature>
<keyword evidence="7" id="KW-0677">Repeat</keyword>
<feature type="domain" description="CUB" evidence="18">
    <location>
        <begin position="533"/>
        <end position="650"/>
    </location>
</feature>
<keyword evidence="2" id="KW-0964">Secreted</keyword>
<dbReference type="PROSITE" id="PS00010">
    <property type="entry name" value="ASX_HYDROXYL"/>
    <property type="match status" value="1"/>
</dbReference>
<keyword evidence="13" id="KW-0325">Glycoprotein</keyword>
<dbReference type="PANTHER" id="PTHR24251">
    <property type="entry name" value="OVOCHYMASE-RELATED"/>
    <property type="match status" value="1"/>
</dbReference>
<dbReference type="Pfam" id="PF01400">
    <property type="entry name" value="Astacin"/>
    <property type="match status" value="1"/>
</dbReference>
<dbReference type="CDD" id="cd04281">
    <property type="entry name" value="ZnMc_BMP1_TLD"/>
    <property type="match status" value="1"/>
</dbReference>
<dbReference type="InterPro" id="IPR034036">
    <property type="entry name" value="ZnMP_TLD/BMP1"/>
</dbReference>
<feature type="region of interest" description="Disordered" evidence="17">
    <location>
        <begin position="263"/>
        <end position="333"/>
    </location>
</feature>
<keyword evidence="5 15" id="KW-0479">Metal-binding</keyword>
<feature type="region of interest" description="Disordered" evidence="17">
    <location>
        <begin position="212"/>
        <end position="245"/>
    </location>
</feature>
<dbReference type="SMART" id="SM00235">
    <property type="entry name" value="ZnMc"/>
    <property type="match status" value="1"/>
</dbReference>
<dbReference type="SUPFAM" id="SSF49854">
    <property type="entry name" value="Spermadhesin, CUB domain"/>
    <property type="match status" value="5"/>
</dbReference>
<dbReference type="InterPro" id="IPR015446">
    <property type="entry name" value="BMP_1/tolloid-like"/>
</dbReference>
<dbReference type="InterPro" id="IPR001506">
    <property type="entry name" value="Peptidase_M12A"/>
</dbReference>
<accession>A0ABR1B319</accession>
<keyword evidence="10 15" id="KW-0482">Metalloprotease</keyword>
<dbReference type="CDD" id="cd00041">
    <property type="entry name" value="CUB"/>
    <property type="match status" value="5"/>
</dbReference>
<evidence type="ECO:0000256" key="1">
    <source>
        <dbReference type="ARBA" id="ARBA00004613"/>
    </source>
</evidence>
<evidence type="ECO:0000256" key="6">
    <source>
        <dbReference type="ARBA" id="ARBA00022729"/>
    </source>
</evidence>
<proteinExistence type="predicted"/>
<keyword evidence="12 15" id="KW-1015">Disulfide bond</keyword>
<keyword evidence="9 15" id="KW-0862">Zinc</keyword>
<dbReference type="InterPro" id="IPR006026">
    <property type="entry name" value="Peptidase_Metallo"/>
</dbReference>
<evidence type="ECO:0000256" key="3">
    <source>
        <dbReference type="ARBA" id="ARBA00022536"/>
    </source>
</evidence>
<dbReference type="PROSITE" id="PS01187">
    <property type="entry name" value="EGF_CA"/>
    <property type="match status" value="2"/>
</dbReference>
<evidence type="ECO:0000256" key="16">
    <source>
        <dbReference type="RuleBase" id="RU361183"/>
    </source>
</evidence>
<dbReference type="SMART" id="SM00179">
    <property type="entry name" value="EGF_CA"/>
    <property type="match status" value="2"/>
</dbReference>
<feature type="domain" description="CUB" evidence="18">
    <location>
        <begin position="1094"/>
        <end position="1210"/>
    </location>
</feature>
<keyword evidence="4 15" id="KW-0645">Protease</keyword>
<feature type="chain" id="PRO_5044950094" description="Metalloendopeptidase" evidence="16">
    <location>
        <begin position="18"/>
        <end position="1223"/>
    </location>
</feature>
<evidence type="ECO:0000256" key="9">
    <source>
        <dbReference type="ARBA" id="ARBA00022833"/>
    </source>
</evidence>
<feature type="disulfide bond" evidence="15">
    <location>
        <begin position="395"/>
        <end position="396"/>
    </location>
</feature>
<dbReference type="PROSITE" id="PS01180">
    <property type="entry name" value="CUB"/>
    <property type="match status" value="5"/>
</dbReference>
<evidence type="ECO:0000259" key="20">
    <source>
        <dbReference type="PROSITE" id="PS51864"/>
    </source>
</evidence>
<dbReference type="SMART" id="SM00042">
    <property type="entry name" value="CUB"/>
    <property type="match status" value="5"/>
</dbReference>
<comment type="caution">
    <text evidence="14">Lacks conserved residue(s) required for the propagation of feature annotation.</text>
</comment>